<dbReference type="Pfam" id="PF01814">
    <property type="entry name" value="Hemerythrin"/>
    <property type="match status" value="1"/>
</dbReference>
<dbReference type="Proteomes" id="UP001589870">
    <property type="component" value="Unassembled WGS sequence"/>
</dbReference>
<evidence type="ECO:0000259" key="1">
    <source>
        <dbReference type="Pfam" id="PF01814"/>
    </source>
</evidence>
<name>A0ABV6U6I4_9ACTN</name>
<reference evidence="2 3" key="1">
    <citation type="submission" date="2024-09" db="EMBL/GenBank/DDBJ databases">
        <authorList>
            <person name="Sun Q."/>
            <person name="Mori K."/>
        </authorList>
    </citation>
    <scope>NUCLEOTIDE SEQUENCE [LARGE SCALE GENOMIC DNA]</scope>
    <source>
        <strain evidence="2 3">TBRC 1851</strain>
    </source>
</reference>
<dbReference type="InterPro" id="IPR012312">
    <property type="entry name" value="Hemerythrin-like"/>
</dbReference>
<organism evidence="2 3">
    <name type="scientific">Sphaerimonospora cavernae</name>
    <dbReference type="NCBI Taxonomy" id="1740611"/>
    <lineage>
        <taxon>Bacteria</taxon>
        <taxon>Bacillati</taxon>
        <taxon>Actinomycetota</taxon>
        <taxon>Actinomycetes</taxon>
        <taxon>Streptosporangiales</taxon>
        <taxon>Streptosporangiaceae</taxon>
        <taxon>Sphaerimonospora</taxon>
    </lineage>
</organism>
<accession>A0ABV6U6I4</accession>
<comment type="caution">
    <text evidence="2">The sequence shown here is derived from an EMBL/GenBank/DDBJ whole genome shotgun (WGS) entry which is preliminary data.</text>
</comment>
<proteinExistence type="predicted"/>
<gene>
    <name evidence="2" type="ORF">ACFHYQ_17325</name>
</gene>
<keyword evidence="3" id="KW-1185">Reference proteome</keyword>
<evidence type="ECO:0000313" key="3">
    <source>
        <dbReference type="Proteomes" id="UP001589870"/>
    </source>
</evidence>
<protein>
    <submittedName>
        <fullName evidence="2">Hemerythrin domain-containing protein</fullName>
    </submittedName>
</protein>
<dbReference type="EMBL" id="JBHMQT010000037">
    <property type="protein sequence ID" value="MFC0864060.1"/>
    <property type="molecule type" value="Genomic_DNA"/>
</dbReference>
<evidence type="ECO:0000313" key="2">
    <source>
        <dbReference type="EMBL" id="MFC0864060.1"/>
    </source>
</evidence>
<dbReference type="Gene3D" id="1.20.120.520">
    <property type="entry name" value="nmb1532 protein domain like"/>
    <property type="match status" value="1"/>
</dbReference>
<feature type="domain" description="Hemerythrin-like" evidence="1">
    <location>
        <begin position="7"/>
        <end position="116"/>
    </location>
</feature>
<dbReference type="RefSeq" id="WP_394302189.1">
    <property type="nucleotide sequence ID" value="NZ_JBHMQT010000037.1"/>
</dbReference>
<sequence length="164" mass="18435">MTIAEQFIDIFREEHREVRDLLLSLVRDFEAGDMTAARRGVAAVARATGPHFRYEEESMYPRLVRIFGGEYVDKLLADHDGAIRNARELAELADLDSLEPAQAERAVHLVRQILPHVSDCDGLSIMVETFPDEDVIDILSTRDTAMEKGLDLLSWAGTVRPRSA</sequence>